<keyword evidence="5 7" id="KW-0456">Lyase</keyword>
<dbReference type="HAMAP" id="MF_02065">
    <property type="entry name" value="MltG"/>
    <property type="match status" value="1"/>
</dbReference>
<dbReference type="Gene3D" id="3.30.160.60">
    <property type="entry name" value="Classic Zinc Finger"/>
    <property type="match status" value="1"/>
</dbReference>
<evidence type="ECO:0000256" key="3">
    <source>
        <dbReference type="ARBA" id="ARBA00022989"/>
    </source>
</evidence>
<comment type="subcellular location">
    <subcellularLocation>
        <location evidence="7">Cell inner membrane</location>
        <topology evidence="7">Single-pass membrane protein</topology>
    </subcellularLocation>
</comment>
<evidence type="ECO:0000256" key="2">
    <source>
        <dbReference type="ARBA" id="ARBA00022692"/>
    </source>
</evidence>
<evidence type="ECO:0000256" key="1">
    <source>
        <dbReference type="ARBA" id="ARBA00022475"/>
    </source>
</evidence>
<protein>
    <recommendedName>
        <fullName evidence="7">Endolytic murein transglycosylase</fullName>
        <ecNumber evidence="7">4.2.2.29</ecNumber>
    </recommendedName>
    <alternativeName>
        <fullName evidence="7">Peptidoglycan lytic transglycosylase</fullName>
    </alternativeName>
    <alternativeName>
        <fullName evidence="7">Peptidoglycan polymerization terminase</fullName>
    </alternativeName>
</protein>
<dbReference type="GO" id="GO:0008932">
    <property type="term" value="F:lytic endotransglycosylase activity"/>
    <property type="evidence" value="ECO:0007669"/>
    <property type="project" value="UniProtKB-UniRule"/>
</dbReference>
<keyword evidence="9" id="KW-1185">Reference proteome</keyword>
<comment type="catalytic activity">
    <reaction evidence="7">
        <text>a peptidoglycan chain = a peptidoglycan chain with N-acetyl-1,6-anhydromuramyl-[peptide] at the reducing end + a peptidoglycan chain with N-acetylglucosamine at the non-reducing end.</text>
        <dbReference type="EC" id="4.2.2.29"/>
    </reaction>
</comment>
<dbReference type="GO" id="GO:0071555">
    <property type="term" value="P:cell wall organization"/>
    <property type="evidence" value="ECO:0007669"/>
    <property type="project" value="UniProtKB-KW"/>
</dbReference>
<evidence type="ECO:0000313" key="8">
    <source>
        <dbReference type="EMBL" id="EGV51819.1"/>
    </source>
</evidence>
<dbReference type="Pfam" id="PF02618">
    <property type="entry name" value="YceG"/>
    <property type="match status" value="1"/>
</dbReference>
<reference evidence="8" key="1">
    <citation type="journal article" date="2011" name="ISME J.">
        <title>The endosymbionts of the deep-sea tubeworms Riftia pachyptila and Tevnia jerichonana share an identical physiology as revealed by proteogenomic analyses.</title>
        <authorList>
            <person name="Gardebrecht A."/>
            <person name="Markert S."/>
            <person name="Felbeck H."/>
            <person name="Thuermer A."/>
            <person name="Albrecht D."/>
            <person name="Wollherr A."/>
            <person name="Kabisch J."/>
            <person name="Lehmann R."/>
            <person name="Daniel R."/>
            <person name="Liesegang H."/>
            <person name="Hecker M."/>
            <person name="Sievert S.M."/>
            <person name="Schweder T."/>
        </authorList>
    </citation>
    <scope>NUCLEOTIDE SEQUENCE [LARGE SCALE GENOMIC DNA]</scope>
</reference>
<keyword evidence="1 7" id="KW-1003">Cell membrane</keyword>
<dbReference type="GO" id="GO:0005886">
    <property type="term" value="C:plasma membrane"/>
    <property type="evidence" value="ECO:0007669"/>
    <property type="project" value="UniProtKB-SubCell"/>
</dbReference>
<keyword evidence="3 7" id="KW-1133">Transmembrane helix</keyword>
<dbReference type="CDD" id="cd08010">
    <property type="entry name" value="MltG_like"/>
    <property type="match status" value="1"/>
</dbReference>
<keyword evidence="6 7" id="KW-0961">Cell wall biogenesis/degradation</keyword>
<dbReference type="Gene3D" id="3.30.1490.480">
    <property type="entry name" value="Endolytic murein transglycosylase"/>
    <property type="match status" value="1"/>
</dbReference>
<evidence type="ECO:0000256" key="7">
    <source>
        <dbReference type="HAMAP-Rule" id="MF_02065"/>
    </source>
</evidence>
<dbReference type="Proteomes" id="UP000004491">
    <property type="component" value="Unassembled WGS sequence"/>
</dbReference>
<feature type="transmembrane region" description="Helical" evidence="7">
    <location>
        <begin position="43"/>
        <end position="60"/>
    </location>
</feature>
<dbReference type="EMBL" id="AFOC01000025">
    <property type="protein sequence ID" value="EGV51819.1"/>
    <property type="molecule type" value="Genomic_DNA"/>
</dbReference>
<feature type="site" description="Important for catalytic activity" evidence="7">
    <location>
        <position position="254"/>
    </location>
</feature>
<comment type="similarity">
    <text evidence="7">Belongs to the transglycosylase MltG family.</text>
</comment>
<dbReference type="AlphaFoldDB" id="G2DC09"/>
<gene>
    <name evidence="7" type="primary">mltG</name>
    <name evidence="8" type="ORF">Rifp1Sym_ax00070</name>
</gene>
<keyword evidence="7" id="KW-0997">Cell inner membrane</keyword>
<dbReference type="PANTHER" id="PTHR30518">
    <property type="entry name" value="ENDOLYTIC MUREIN TRANSGLYCOSYLASE"/>
    <property type="match status" value="1"/>
</dbReference>
<evidence type="ECO:0000256" key="5">
    <source>
        <dbReference type="ARBA" id="ARBA00023239"/>
    </source>
</evidence>
<comment type="function">
    <text evidence="7">Functions as a peptidoglycan terminase that cleaves nascent peptidoglycan strands endolytically to terminate their elongation.</text>
</comment>
<sequence length="370" mass="41567">MASGMQHSSAQAESLCQQNHQSYLCLSHQTGNGVESLAMLQRIFGALIFVSSLLIAWAWMEYQQFQEMPLNLPADGLLYQLDQGDTVRQLAVDLKQLGVIDQPLLLRLLARQSGLASRLKAGEYRIPAGTTPIELLELLVAGKVTHYSLTLVEGWTFKQMMAAIDRDPVLLHTLRGATDVQIMQQIGHANEHPEGRFFPDTYHFPKGTSDLDLLRRAYARMRETLEQAWQQRQPELPLKSPYEALILASIVERETGLPEERPQIAGVFIRRLQKRMRLQTDPTVIYGMGERYDGNIRRRDLKQDTPYNTYVHAGLTPTPIAMPGAAAIEAVLHPAEGDALYFVATGNGGHKFSATLEAHNQAVRKYQLKR</sequence>
<keyword evidence="2 7" id="KW-0812">Transmembrane</keyword>
<evidence type="ECO:0000256" key="6">
    <source>
        <dbReference type="ARBA" id="ARBA00023316"/>
    </source>
</evidence>
<dbReference type="InterPro" id="IPR003770">
    <property type="entry name" value="MLTG-like"/>
</dbReference>
<accession>G2DC09</accession>
<evidence type="ECO:0000313" key="9">
    <source>
        <dbReference type="Proteomes" id="UP000004491"/>
    </source>
</evidence>
<comment type="caution">
    <text evidence="8">The sequence shown here is derived from an EMBL/GenBank/DDBJ whole genome shotgun (WGS) entry which is preliminary data.</text>
</comment>
<evidence type="ECO:0000256" key="4">
    <source>
        <dbReference type="ARBA" id="ARBA00023136"/>
    </source>
</evidence>
<dbReference type="PATRIC" id="fig|1048808.3.peg.1133"/>
<dbReference type="GO" id="GO:0009252">
    <property type="term" value="P:peptidoglycan biosynthetic process"/>
    <property type="evidence" value="ECO:0007669"/>
    <property type="project" value="UniProtKB-UniRule"/>
</dbReference>
<dbReference type="PANTHER" id="PTHR30518:SF2">
    <property type="entry name" value="ENDOLYTIC MUREIN TRANSGLYCOSYLASE"/>
    <property type="match status" value="1"/>
</dbReference>
<name>G2DC09_9GAMM</name>
<proteinExistence type="inferred from homology"/>
<organism evidence="8 9">
    <name type="scientific">endosymbiont of Riftia pachyptila</name>
    <name type="common">vent Ph05</name>
    <dbReference type="NCBI Taxonomy" id="1048808"/>
    <lineage>
        <taxon>Bacteria</taxon>
        <taxon>Pseudomonadati</taxon>
        <taxon>Pseudomonadota</taxon>
        <taxon>Gammaproteobacteria</taxon>
        <taxon>sulfur-oxidizing symbionts</taxon>
    </lineage>
</organism>
<keyword evidence="4 7" id="KW-0472">Membrane</keyword>
<dbReference type="NCBIfam" id="TIGR00247">
    <property type="entry name" value="endolytic transglycosylase MltG"/>
    <property type="match status" value="1"/>
</dbReference>
<dbReference type="EC" id="4.2.2.29" evidence="7"/>